<evidence type="ECO:0008006" key="5">
    <source>
        <dbReference type="Google" id="ProtNLM"/>
    </source>
</evidence>
<dbReference type="InterPro" id="IPR036515">
    <property type="entry name" value="Transposase_17_sf"/>
</dbReference>
<comment type="caution">
    <text evidence="1">The sequence shown here is derived from an EMBL/GenBank/DDBJ whole genome shotgun (WGS) entry which is preliminary data.</text>
</comment>
<dbReference type="Gene3D" id="3.30.70.1290">
    <property type="entry name" value="Transposase IS200-like"/>
    <property type="match status" value="1"/>
</dbReference>
<dbReference type="Proteomes" id="UP000077734">
    <property type="component" value="Unassembled WGS sequence"/>
</dbReference>
<dbReference type="SUPFAM" id="SSF143422">
    <property type="entry name" value="Transposase IS200-like"/>
    <property type="match status" value="1"/>
</dbReference>
<organism evidence="1 4">
    <name type="scientific">Methylomonas koyamae</name>
    <dbReference type="NCBI Taxonomy" id="702114"/>
    <lineage>
        <taxon>Bacteria</taxon>
        <taxon>Pseudomonadati</taxon>
        <taxon>Pseudomonadota</taxon>
        <taxon>Gammaproteobacteria</taxon>
        <taxon>Methylococcales</taxon>
        <taxon>Methylococcaceae</taxon>
        <taxon>Methylomonas</taxon>
    </lineage>
</organism>
<reference evidence="1 4" key="1">
    <citation type="submission" date="2016-03" db="EMBL/GenBank/DDBJ databases">
        <authorList>
            <person name="Ploux O."/>
        </authorList>
    </citation>
    <scope>NUCLEOTIDE SEQUENCE [LARGE SCALE GENOMIC DNA]</scope>
    <source>
        <strain evidence="1 4">R-45378</strain>
    </source>
</reference>
<sequence>MADYRRFQYPGATWFFTVNLAERHGNGLLTDRIDLPRAAFAQVKSHHAFQIDAIVVLPEHYIAF</sequence>
<accession>A0A177N663</accession>
<dbReference type="GO" id="GO:0004803">
    <property type="term" value="F:transposase activity"/>
    <property type="evidence" value="ECO:0007669"/>
    <property type="project" value="InterPro"/>
</dbReference>
<reference evidence="2 3" key="2">
    <citation type="submission" date="2016-03" db="EMBL/GenBank/DDBJ databases">
        <authorList>
            <person name="Heylen K."/>
            <person name="De Vos P."/>
            <person name="Vekeman B."/>
        </authorList>
    </citation>
    <scope>NUCLEOTIDE SEQUENCE [LARGE SCALE GENOMIC DNA]</scope>
    <source>
        <strain evidence="2 3">R-49807</strain>
    </source>
</reference>
<dbReference type="EMBL" id="LUUL01000059">
    <property type="protein sequence ID" value="OAI28145.1"/>
    <property type="molecule type" value="Genomic_DNA"/>
</dbReference>
<dbReference type="AlphaFoldDB" id="A0A177N663"/>
<evidence type="ECO:0000313" key="1">
    <source>
        <dbReference type="EMBL" id="OAI13528.1"/>
    </source>
</evidence>
<evidence type="ECO:0000313" key="3">
    <source>
        <dbReference type="Proteomes" id="UP000077734"/>
    </source>
</evidence>
<dbReference type="OrthoDB" id="9794403at2"/>
<evidence type="ECO:0000313" key="2">
    <source>
        <dbReference type="EMBL" id="OAI28145.1"/>
    </source>
</evidence>
<evidence type="ECO:0000313" key="4">
    <source>
        <dbReference type="Proteomes" id="UP000077857"/>
    </source>
</evidence>
<proteinExistence type="predicted"/>
<keyword evidence="3" id="KW-1185">Reference proteome</keyword>
<gene>
    <name evidence="2" type="ORF">A1356_07655</name>
    <name evidence="1" type="ORF">A1507_01505</name>
</gene>
<dbReference type="GO" id="GO:0003677">
    <property type="term" value="F:DNA binding"/>
    <property type="evidence" value="ECO:0007669"/>
    <property type="project" value="InterPro"/>
</dbReference>
<name>A0A177N663_9GAMM</name>
<dbReference type="RefSeq" id="WP_064025830.1">
    <property type="nucleotide sequence ID" value="NZ_LUUJ01000098.1"/>
</dbReference>
<dbReference type="GO" id="GO:0006313">
    <property type="term" value="P:DNA transposition"/>
    <property type="evidence" value="ECO:0007669"/>
    <property type="project" value="InterPro"/>
</dbReference>
<protein>
    <recommendedName>
        <fullName evidence="5">Transposase IS200-like domain-containing protein</fullName>
    </recommendedName>
</protein>
<dbReference type="EMBL" id="LUUJ01000098">
    <property type="protein sequence ID" value="OAI13528.1"/>
    <property type="molecule type" value="Genomic_DNA"/>
</dbReference>
<dbReference type="Proteomes" id="UP000077857">
    <property type="component" value="Unassembled WGS sequence"/>
</dbReference>